<evidence type="ECO:0000313" key="7">
    <source>
        <dbReference type="Proteomes" id="UP000001542"/>
    </source>
</evidence>
<feature type="domain" description="Myb-like" evidence="4">
    <location>
        <begin position="106"/>
        <end position="156"/>
    </location>
</feature>
<dbReference type="GO" id="GO:0006355">
    <property type="term" value="P:regulation of DNA-templated transcription"/>
    <property type="evidence" value="ECO:0000318"/>
    <property type="project" value="GO_Central"/>
</dbReference>
<dbReference type="CDD" id="cd00167">
    <property type="entry name" value="SANT"/>
    <property type="match status" value="2"/>
</dbReference>
<dbReference type="Gene3D" id="1.10.10.60">
    <property type="entry name" value="Homeodomain-like"/>
    <property type="match status" value="2"/>
</dbReference>
<protein>
    <submittedName>
        <fullName evidence="6">Myb-like DNA-binding domain containing protein</fullName>
    </submittedName>
</protein>
<dbReference type="KEGG" id="tva:4748301"/>
<dbReference type="Pfam" id="PF13921">
    <property type="entry name" value="Myb_DNA-bind_6"/>
    <property type="match status" value="1"/>
</dbReference>
<dbReference type="PROSITE" id="PS51294">
    <property type="entry name" value="HTH_MYB"/>
    <property type="match status" value="2"/>
</dbReference>
<dbReference type="EMBL" id="DS114094">
    <property type="protein sequence ID" value="EAX90614.1"/>
    <property type="molecule type" value="Genomic_DNA"/>
</dbReference>
<dbReference type="OrthoDB" id="2143914at2759"/>
<dbReference type="Proteomes" id="UP000001542">
    <property type="component" value="Unassembled WGS sequence"/>
</dbReference>
<dbReference type="VEuPathDB" id="TrichDB:TVAGG3_0150830"/>
<name>A2FWV8_TRIV3</name>
<dbReference type="FunFam" id="1.10.10.60:FF:000016">
    <property type="entry name" value="Transcriptional activator Myb isoform A"/>
    <property type="match status" value="1"/>
</dbReference>
<dbReference type="SMR" id="A2FWV8"/>
<dbReference type="InterPro" id="IPR017930">
    <property type="entry name" value="Myb_dom"/>
</dbReference>
<reference evidence="6" key="1">
    <citation type="submission" date="2006-10" db="EMBL/GenBank/DDBJ databases">
        <authorList>
            <person name="Amadeo P."/>
            <person name="Zhao Q."/>
            <person name="Wortman J."/>
            <person name="Fraser-Liggett C."/>
            <person name="Carlton J."/>
        </authorList>
    </citation>
    <scope>NUCLEOTIDE SEQUENCE</scope>
    <source>
        <strain evidence="6">G3</strain>
    </source>
</reference>
<dbReference type="GO" id="GO:0005634">
    <property type="term" value="C:nucleus"/>
    <property type="evidence" value="ECO:0000318"/>
    <property type="project" value="GO_Central"/>
</dbReference>
<feature type="domain" description="HTH myb-type" evidence="5">
    <location>
        <begin position="55"/>
        <end position="109"/>
    </location>
</feature>
<dbReference type="PROSITE" id="PS50090">
    <property type="entry name" value="MYB_LIKE"/>
    <property type="match status" value="2"/>
</dbReference>
<keyword evidence="6" id="KW-0238">DNA-binding</keyword>
<dbReference type="OMA" id="WRRWAIV"/>
<keyword evidence="7" id="KW-1185">Reference proteome</keyword>
<dbReference type="SMART" id="SM00717">
    <property type="entry name" value="SANT"/>
    <property type="match status" value="2"/>
</dbReference>
<dbReference type="InterPro" id="IPR050560">
    <property type="entry name" value="MYB_TF"/>
</dbReference>
<dbReference type="SUPFAM" id="SSF46689">
    <property type="entry name" value="Homeodomain-like"/>
    <property type="match status" value="1"/>
</dbReference>
<sequence>MTMDKDEQPPNLPLPGQMIDPNTMMNSLSQIHEYLSAYPNFDPNLIQNVPAQPGNKNTRKHKFTPGEDETLKRLVQQYGYDWKSIAAVLKNRNARQCRDRWKNYLRPEVNLRPWSPEEDALLIQKYQEFGRQWAIIAKSFPDRTDIHIKNRFTTLSGKIAFQAAANGQMPAPLDANMPITE</sequence>
<feature type="domain" description="Myb-like" evidence="4">
    <location>
        <begin position="55"/>
        <end position="105"/>
    </location>
</feature>
<dbReference type="GO" id="GO:0000978">
    <property type="term" value="F:RNA polymerase II cis-regulatory region sequence-specific DNA binding"/>
    <property type="evidence" value="ECO:0000318"/>
    <property type="project" value="GO_Central"/>
</dbReference>
<proteinExistence type="predicted"/>
<dbReference type="PANTHER" id="PTHR45614">
    <property type="entry name" value="MYB PROTEIN-RELATED"/>
    <property type="match status" value="1"/>
</dbReference>
<dbReference type="InParanoid" id="A2FWV8"/>
<evidence type="ECO:0000313" key="6">
    <source>
        <dbReference type="EMBL" id="EAX90614.1"/>
    </source>
</evidence>
<keyword evidence="3" id="KW-0539">Nucleus</keyword>
<evidence type="ECO:0000259" key="4">
    <source>
        <dbReference type="PROSITE" id="PS50090"/>
    </source>
</evidence>
<organism evidence="6 7">
    <name type="scientific">Trichomonas vaginalis (strain ATCC PRA-98 / G3)</name>
    <dbReference type="NCBI Taxonomy" id="412133"/>
    <lineage>
        <taxon>Eukaryota</taxon>
        <taxon>Metamonada</taxon>
        <taxon>Parabasalia</taxon>
        <taxon>Trichomonadida</taxon>
        <taxon>Trichomonadidae</taxon>
        <taxon>Trichomonas</taxon>
    </lineage>
</organism>
<dbReference type="STRING" id="5722.A2FWV8"/>
<dbReference type="AlphaFoldDB" id="A2FWV8"/>
<accession>A2FWV8</accession>
<evidence type="ECO:0000259" key="5">
    <source>
        <dbReference type="PROSITE" id="PS51294"/>
    </source>
</evidence>
<feature type="domain" description="HTH myb-type" evidence="5">
    <location>
        <begin position="112"/>
        <end position="160"/>
    </location>
</feature>
<gene>
    <name evidence="6" type="ORF">TVAG_097000</name>
</gene>
<reference evidence="6" key="2">
    <citation type="journal article" date="2007" name="Science">
        <title>Draft genome sequence of the sexually transmitted pathogen Trichomonas vaginalis.</title>
        <authorList>
            <person name="Carlton J.M."/>
            <person name="Hirt R.P."/>
            <person name="Silva J.C."/>
            <person name="Delcher A.L."/>
            <person name="Schatz M."/>
            <person name="Zhao Q."/>
            <person name="Wortman J.R."/>
            <person name="Bidwell S.L."/>
            <person name="Alsmark U.C.M."/>
            <person name="Besteiro S."/>
            <person name="Sicheritz-Ponten T."/>
            <person name="Noel C.J."/>
            <person name="Dacks J.B."/>
            <person name="Foster P.G."/>
            <person name="Simillion C."/>
            <person name="Van de Peer Y."/>
            <person name="Miranda-Saavedra D."/>
            <person name="Barton G.J."/>
            <person name="Westrop G.D."/>
            <person name="Mueller S."/>
            <person name="Dessi D."/>
            <person name="Fiori P.L."/>
            <person name="Ren Q."/>
            <person name="Paulsen I."/>
            <person name="Zhang H."/>
            <person name="Bastida-Corcuera F.D."/>
            <person name="Simoes-Barbosa A."/>
            <person name="Brown M.T."/>
            <person name="Hayes R.D."/>
            <person name="Mukherjee M."/>
            <person name="Okumura C.Y."/>
            <person name="Schneider R."/>
            <person name="Smith A.J."/>
            <person name="Vanacova S."/>
            <person name="Villalvazo M."/>
            <person name="Haas B.J."/>
            <person name="Pertea M."/>
            <person name="Feldblyum T.V."/>
            <person name="Utterback T.R."/>
            <person name="Shu C.L."/>
            <person name="Osoegawa K."/>
            <person name="de Jong P.J."/>
            <person name="Hrdy I."/>
            <person name="Horvathova L."/>
            <person name="Zubacova Z."/>
            <person name="Dolezal P."/>
            <person name="Malik S.B."/>
            <person name="Logsdon J.M. Jr."/>
            <person name="Henze K."/>
            <person name="Gupta A."/>
            <person name="Wang C.C."/>
            <person name="Dunne R.L."/>
            <person name="Upcroft J.A."/>
            <person name="Upcroft P."/>
            <person name="White O."/>
            <person name="Salzberg S.L."/>
            <person name="Tang P."/>
            <person name="Chiu C.-H."/>
            <person name="Lee Y.-S."/>
            <person name="Embley T.M."/>
            <person name="Coombs G.H."/>
            <person name="Mottram J.C."/>
            <person name="Tachezy J."/>
            <person name="Fraser-Liggett C.M."/>
            <person name="Johnson P.J."/>
        </authorList>
    </citation>
    <scope>NUCLEOTIDE SEQUENCE [LARGE SCALE GENOMIC DNA]</scope>
    <source>
        <strain evidence="6">G3</strain>
    </source>
</reference>
<dbReference type="GO" id="GO:0000981">
    <property type="term" value="F:DNA-binding transcription factor activity, RNA polymerase II-specific"/>
    <property type="evidence" value="ECO:0000318"/>
    <property type="project" value="GO_Central"/>
</dbReference>
<keyword evidence="1" id="KW-0805">Transcription regulation</keyword>
<dbReference type="eggNOG" id="KOG0048">
    <property type="taxonomic scope" value="Eukaryota"/>
</dbReference>
<dbReference type="InterPro" id="IPR009057">
    <property type="entry name" value="Homeodomain-like_sf"/>
</dbReference>
<dbReference type="InterPro" id="IPR001005">
    <property type="entry name" value="SANT/Myb"/>
</dbReference>
<dbReference type="PANTHER" id="PTHR45614:SF253">
    <property type="entry name" value="CHROMOSOME UNDETERMINED SCAFFOLD_38, WHOLE GENOME SHOTGUN SEQUENCE"/>
    <property type="match status" value="1"/>
</dbReference>
<dbReference type="VEuPathDB" id="TrichDB:TVAG_097000"/>
<keyword evidence="2" id="KW-0804">Transcription</keyword>
<evidence type="ECO:0000256" key="1">
    <source>
        <dbReference type="ARBA" id="ARBA00023015"/>
    </source>
</evidence>
<evidence type="ECO:0000256" key="2">
    <source>
        <dbReference type="ARBA" id="ARBA00023163"/>
    </source>
</evidence>
<dbReference type="RefSeq" id="XP_001303544.1">
    <property type="nucleotide sequence ID" value="XM_001303543.1"/>
</dbReference>
<evidence type="ECO:0000256" key="3">
    <source>
        <dbReference type="ARBA" id="ARBA00023242"/>
    </source>
</evidence>